<feature type="transmembrane region" description="Helical" evidence="1">
    <location>
        <begin position="12"/>
        <end position="35"/>
    </location>
</feature>
<keyword evidence="1" id="KW-0812">Transmembrane</keyword>
<protein>
    <submittedName>
        <fullName evidence="2">Uncharacterized protein</fullName>
    </submittedName>
</protein>
<dbReference type="RefSeq" id="XP_021867607.1">
    <property type="nucleotide sequence ID" value="XM_022017345.1"/>
</dbReference>
<organism evidence="2 3">
    <name type="scientific">Kockovaella imperatae</name>
    <dbReference type="NCBI Taxonomy" id="4999"/>
    <lineage>
        <taxon>Eukaryota</taxon>
        <taxon>Fungi</taxon>
        <taxon>Dikarya</taxon>
        <taxon>Basidiomycota</taxon>
        <taxon>Agaricomycotina</taxon>
        <taxon>Tremellomycetes</taxon>
        <taxon>Tremellales</taxon>
        <taxon>Cuniculitremaceae</taxon>
        <taxon>Kockovaella</taxon>
    </lineage>
</organism>
<evidence type="ECO:0000313" key="3">
    <source>
        <dbReference type="Proteomes" id="UP000193218"/>
    </source>
</evidence>
<comment type="caution">
    <text evidence="2">The sequence shown here is derived from an EMBL/GenBank/DDBJ whole genome shotgun (WGS) entry which is preliminary data.</text>
</comment>
<keyword evidence="1" id="KW-1133">Transmembrane helix</keyword>
<evidence type="ECO:0000313" key="2">
    <source>
        <dbReference type="EMBL" id="ORX33242.1"/>
    </source>
</evidence>
<dbReference type="GeneID" id="33559154"/>
<gene>
    <name evidence="2" type="ORF">BD324DRAFT_640390</name>
</gene>
<reference evidence="2 3" key="1">
    <citation type="submission" date="2017-03" db="EMBL/GenBank/DDBJ databases">
        <title>Widespread Adenine N6-methylation of Active Genes in Fungi.</title>
        <authorList>
            <consortium name="DOE Joint Genome Institute"/>
            <person name="Mondo S.J."/>
            <person name="Dannebaum R.O."/>
            <person name="Kuo R.C."/>
            <person name="Louie K.B."/>
            <person name="Bewick A.J."/>
            <person name="Labutti K."/>
            <person name="Haridas S."/>
            <person name="Kuo A."/>
            <person name="Salamov A."/>
            <person name="Ahrendt S.R."/>
            <person name="Lau R."/>
            <person name="Bowen B.P."/>
            <person name="Lipzen A."/>
            <person name="Sullivan W."/>
            <person name="Andreopoulos W.B."/>
            <person name="Clum A."/>
            <person name="Lindquist E."/>
            <person name="Daum C."/>
            <person name="Northen T.R."/>
            <person name="Ramamoorthy G."/>
            <person name="Schmitz R.J."/>
            <person name="Gryganskyi A."/>
            <person name="Culley D."/>
            <person name="Magnuson J."/>
            <person name="James T.Y."/>
            <person name="O'Malley M.A."/>
            <person name="Stajich J.E."/>
            <person name="Spatafora J.W."/>
            <person name="Visel A."/>
            <person name="Grigoriev I.V."/>
        </authorList>
    </citation>
    <scope>NUCLEOTIDE SEQUENCE [LARGE SCALE GENOMIC DNA]</scope>
    <source>
        <strain evidence="2 3">NRRL Y-17943</strain>
    </source>
</reference>
<dbReference type="Proteomes" id="UP000193218">
    <property type="component" value="Unassembled WGS sequence"/>
</dbReference>
<sequence>MHTPLKDIMNFFLGWVAILLPGVLTASIGAVGAVAKTPLLAMYSVHGWYAECYGQLEQR</sequence>
<dbReference type="InParanoid" id="A0A1Y1U5H6"/>
<keyword evidence="1" id="KW-0472">Membrane</keyword>
<dbReference type="AlphaFoldDB" id="A0A1Y1U5H6"/>
<name>A0A1Y1U5H6_9TREE</name>
<proteinExistence type="predicted"/>
<evidence type="ECO:0000256" key="1">
    <source>
        <dbReference type="SAM" id="Phobius"/>
    </source>
</evidence>
<accession>A0A1Y1U5H6</accession>
<dbReference type="EMBL" id="NBSH01000031">
    <property type="protein sequence ID" value="ORX33242.1"/>
    <property type="molecule type" value="Genomic_DNA"/>
</dbReference>
<keyword evidence="3" id="KW-1185">Reference proteome</keyword>